<dbReference type="RefSeq" id="WP_260047555.1">
    <property type="nucleotide sequence ID" value="NZ_JANZXA010000015.1"/>
</dbReference>
<reference evidence="2" key="1">
    <citation type="submission" date="2022-09" db="EMBL/GenBank/DDBJ databases">
        <title>Novosphingobium sp. Nov., a polycyclic aromatic hydrocarbon-degrading bacterium isolated form mangrove sediments in HongKong.</title>
        <authorList>
            <person name="Hu Z."/>
        </authorList>
    </citation>
    <scope>NUCLEOTIDE SEQUENCE</scope>
    <source>
        <strain evidence="2">HK4-1</strain>
    </source>
</reference>
<gene>
    <name evidence="2" type="ORF">NZK81_18415</name>
</gene>
<dbReference type="EMBL" id="JANZXA010000015">
    <property type="protein sequence ID" value="MCT2401531.1"/>
    <property type="molecule type" value="Genomic_DNA"/>
</dbReference>
<organism evidence="2 3">
    <name type="scientific">Novosphingobium mangrovi</name>
    <name type="common">ex Huang et al. 2023</name>
    <dbReference type="NCBI Taxonomy" id="2976432"/>
    <lineage>
        <taxon>Bacteria</taxon>
        <taxon>Pseudomonadati</taxon>
        <taxon>Pseudomonadota</taxon>
        <taxon>Alphaproteobacteria</taxon>
        <taxon>Sphingomonadales</taxon>
        <taxon>Sphingomonadaceae</taxon>
        <taxon>Novosphingobium</taxon>
    </lineage>
</organism>
<keyword evidence="3" id="KW-1185">Reference proteome</keyword>
<protein>
    <recommendedName>
        <fullName evidence="4">HAMP domain-containing protein</fullName>
    </recommendedName>
</protein>
<evidence type="ECO:0000256" key="1">
    <source>
        <dbReference type="SAM" id="Phobius"/>
    </source>
</evidence>
<keyword evidence="1" id="KW-1133">Transmembrane helix</keyword>
<keyword evidence="1" id="KW-0472">Membrane</keyword>
<evidence type="ECO:0000313" key="2">
    <source>
        <dbReference type="EMBL" id="MCT2401531.1"/>
    </source>
</evidence>
<proteinExistence type="predicted"/>
<evidence type="ECO:0008006" key="4">
    <source>
        <dbReference type="Google" id="ProtNLM"/>
    </source>
</evidence>
<sequence>MTIRSTILVLAVPLFLLLALVNGALLYSQDRAEEQQALRDQALTAAVTVAEFLRKIDDPQTELAQGVRKEALRAGLAHVDGLDGLYLVEPGRAPFALKASRRPWDMSRLRSPGRPESFGPGEGVRGDRWVIALAPAGFARFVAVRFDADPIFGHASDLRRGILVIVVALGLFAAGLGLFVARRITRELEVNRRSLAGGDAPHASGDLRIREAQDLADALRLMDTSTQAAMARDRDAVERNESRRDVDQAIEKARSSLFAPCTVRTGDREIAMRICGDPPPGSFFAHAATDEGGTLVLGRCRAGTPIDALAAACDVRRLIERSVSSEALEHTLAALRAVYAIEALESCSWRRDREPGELQLVMLADRAMAQRAQAYCRANAGIAPEAFLAGLDIMLEPSGIFAAIGGVSSADGSERGIDIRLDGKDAAEAADVEHFAH</sequence>
<comment type="caution">
    <text evidence="2">The sequence shown here is derived from an EMBL/GenBank/DDBJ whole genome shotgun (WGS) entry which is preliminary data.</text>
</comment>
<keyword evidence="1" id="KW-0812">Transmembrane</keyword>
<accession>A0ABT2I9P8</accession>
<evidence type="ECO:0000313" key="3">
    <source>
        <dbReference type="Proteomes" id="UP001165583"/>
    </source>
</evidence>
<name>A0ABT2I9P8_9SPHN</name>
<feature type="transmembrane region" description="Helical" evidence="1">
    <location>
        <begin position="161"/>
        <end position="181"/>
    </location>
</feature>
<dbReference type="Proteomes" id="UP001165583">
    <property type="component" value="Unassembled WGS sequence"/>
</dbReference>